<keyword evidence="6 7" id="KW-0057">Aromatic amino acid biosynthesis</keyword>
<feature type="binding site" evidence="7">
    <location>
        <position position="21"/>
    </location>
    <ligand>
        <name>Mg(2+)</name>
        <dbReference type="ChEBI" id="CHEBI:18420"/>
    </ligand>
</feature>
<dbReference type="Proteomes" id="UP001198200">
    <property type="component" value="Unassembled WGS sequence"/>
</dbReference>
<dbReference type="GO" id="GO:0000287">
    <property type="term" value="F:magnesium ion binding"/>
    <property type="evidence" value="ECO:0007669"/>
    <property type="project" value="UniProtKB-UniRule"/>
</dbReference>
<feature type="binding site" evidence="7">
    <location>
        <position position="122"/>
    </location>
    <ligand>
        <name>ATP</name>
        <dbReference type="ChEBI" id="CHEBI:30616"/>
    </ligand>
</feature>
<dbReference type="EMBL" id="JAJEQN010000061">
    <property type="protein sequence ID" value="MCC2222989.1"/>
    <property type="molecule type" value="Genomic_DNA"/>
</dbReference>
<protein>
    <recommendedName>
        <fullName evidence="7">Shikimate kinase</fullName>
        <shortName evidence="7">SK</shortName>
        <ecNumber evidence="7">2.7.1.71</ecNumber>
    </recommendedName>
</protein>
<dbReference type="GO" id="GO:0008652">
    <property type="term" value="P:amino acid biosynthetic process"/>
    <property type="evidence" value="ECO:0007669"/>
    <property type="project" value="UniProtKB-KW"/>
</dbReference>
<comment type="caution">
    <text evidence="8">The sequence shown here is derived from an EMBL/GenBank/DDBJ whole genome shotgun (WGS) entry which is preliminary data.</text>
</comment>
<gene>
    <name evidence="7" type="primary">aroK</name>
    <name evidence="8" type="ORF">LKD48_15410</name>
</gene>
<dbReference type="GO" id="GO:0009073">
    <property type="term" value="P:aromatic amino acid family biosynthetic process"/>
    <property type="evidence" value="ECO:0007669"/>
    <property type="project" value="UniProtKB-KW"/>
</dbReference>
<accession>A0AAE3E6S4</accession>
<feature type="binding site" evidence="7">
    <location>
        <position position="39"/>
    </location>
    <ligand>
        <name>substrate</name>
    </ligand>
</feature>
<evidence type="ECO:0000256" key="2">
    <source>
        <dbReference type="ARBA" id="ARBA00022679"/>
    </source>
</evidence>
<keyword evidence="7" id="KW-0460">Magnesium</keyword>
<dbReference type="InterPro" id="IPR000623">
    <property type="entry name" value="Shikimate_kinase/TSH1"/>
</dbReference>
<keyword evidence="1 7" id="KW-0028">Amino-acid biosynthesis</keyword>
<keyword evidence="7" id="KW-0963">Cytoplasm</keyword>
<dbReference type="GO" id="GO:0004765">
    <property type="term" value="F:shikimate kinase activity"/>
    <property type="evidence" value="ECO:0007669"/>
    <property type="project" value="UniProtKB-UniRule"/>
</dbReference>
<comment type="cofactor">
    <cofactor evidence="7">
        <name>Mg(2+)</name>
        <dbReference type="ChEBI" id="CHEBI:18420"/>
    </cofactor>
    <text evidence="7">Binds 1 Mg(2+) ion per subunit.</text>
</comment>
<keyword evidence="3 7" id="KW-0547">Nucleotide-binding</keyword>
<sequence>METMQGKKNIVLIGMPGAGKSTVGVVLAKRLGYRFLDSDLVIQEQTKKLLHELITEHGVDGFLKIEEDINAGLDCEQAVIATGGSVIYGEKAMEHLRKIGCVVYLKLSYKEIEDRLGDLTARGVALKNGQTLKDLYNERCPLYEKYAHIVQECDHKRVREIVQELASKANA</sequence>
<dbReference type="GO" id="GO:0009423">
    <property type="term" value="P:chorismate biosynthetic process"/>
    <property type="evidence" value="ECO:0007669"/>
    <property type="project" value="UniProtKB-UniRule"/>
</dbReference>
<keyword evidence="4 7" id="KW-0418">Kinase</keyword>
<dbReference type="PANTHER" id="PTHR21087">
    <property type="entry name" value="SHIKIMATE KINASE"/>
    <property type="match status" value="1"/>
</dbReference>
<evidence type="ECO:0000313" key="9">
    <source>
        <dbReference type="Proteomes" id="UP001198200"/>
    </source>
</evidence>
<reference evidence="8 9" key="1">
    <citation type="submission" date="2021-10" db="EMBL/GenBank/DDBJ databases">
        <title>Anaerobic single-cell dispensing facilitates the cultivation of human gut bacteria.</title>
        <authorList>
            <person name="Afrizal A."/>
        </authorList>
    </citation>
    <scope>NUCLEOTIDE SEQUENCE [LARGE SCALE GENOMIC DNA]</scope>
    <source>
        <strain evidence="8 9">CLA-AA-H224</strain>
    </source>
</reference>
<organism evidence="8 9">
    <name type="scientific">Anthropogastromicrobium aceti</name>
    <dbReference type="NCBI Taxonomy" id="2981768"/>
    <lineage>
        <taxon>Bacteria</taxon>
        <taxon>Bacillati</taxon>
        <taxon>Bacillota</taxon>
        <taxon>Clostridia</taxon>
        <taxon>Lachnospirales</taxon>
        <taxon>Lachnospiraceae</taxon>
        <taxon>Anthropogastromicrobium</taxon>
    </lineage>
</organism>
<evidence type="ECO:0000256" key="1">
    <source>
        <dbReference type="ARBA" id="ARBA00022605"/>
    </source>
</evidence>
<keyword evidence="2 7" id="KW-0808">Transferase</keyword>
<keyword evidence="9" id="KW-1185">Reference proteome</keyword>
<dbReference type="GO" id="GO:0005829">
    <property type="term" value="C:cytosol"/>
    <property type="evidence" value="ECO:0007669"/>
    <property type="project" value="TreeGrafter"/>
</dbReference>
<dbReference type="Pfam" id="PF01202">
    <property type="entry name" value="SKI"/>
    <property type="match status" value="1"/>
</dbReference>
<comment type="subunit">
    <text evidence="7">Monomer.</text>
</comment>
<dbReference type="HAMAP" id="MF_00109">
    <property type="entry name" value="Shikimate_kinase"/>
    <property type="match status" value="1"/>
</dbReference>
<comment type="function">
    <text evidence="7">Catalyzes the specific phosphorylation of the 3-hydroxyl group of shikimic acid using ATP as a cosubstrate.</text>
</comment>
<dbReference type="CDD" id="cd00464">
    <property type="entry name" value="SK"/>
    <property type="match status" value="1"/>
</dbReference>
<name>A0AAE3E6S4_9FIRM</name>
<dbReference type="InterPro" id="IPR027417">
    <property type="entry name" value="P-loop_NTPase"/>
</dbReference>
<comment type="catalytic activity">
    <reaction evidence="7">
        <text>shikimate + ATP = 3-phosphoshikimate + ADP + H(+)</text>
        <dbReference type="Rhea" id="RHEA:13121"/>
        <dbReference type="ChEBI" id="CHEBI:15378"/>
        <dbReference type="ChEBI" id="CHEBI:30616"/>
        <dbReference type="ChEBI" id="CHEBI:36208"/>
        <dbReference type="ChEBI" id="CHEBI:145989"/>
        <dbReference type="ChEBI" id="CHEBI:456216"/>
        <dbReference type="EC" id="2.7.1.71"/>
    </reaction>
</comment>
<dbReference type="PANTHER" id="PTHR21087:SF16">
    <property type="entry name" value="SHIKIMATE KINASE 1, CHLOROPLASTIC"/>
    <property type="match status" value="1"/>
</dbReference>
<dbReference type="RefSeq" id="WP_308732518.1">
    <property type="nucleotide sequence ID" value="NZ_JAJEQN010000061.1"/>
</dbReference>
<evidence type="ECO:0000256" key="5">
    <source>
        <dbReference type="ARBA" id="ARBA00022840"/>
    </source>
</evidence>
<evidence type="ECO:0000313" key="8">
    <source>
        <dbReference type="EMBL" id="MCC2222989.1"/>
    </source>
</evidence>
<dbReference type="GO" id="GO:0005524">
    <property type="term" value="F:ATP binding"/>
    <property type="evidence" value="ECO:0007669"/>
    <property type="project" value="UniProtKB-UniRule"/>
</dbReference>
<evidence type="ECO:0000256" key="6">
    <source>
        <dbReference type="ARBA" id="ARBA00023141"/>
    </source>
</evidence>
<comment type="subcellular location">
    <subcellularLocation>
        <location evidence="7">Cytoplasm</location>
    </subcellularLocation>
</comment>
<comment type="similarity">
    <text evidence="7">Belongs to the shikimate kinase family.</text>
</comment>
<dbReference type="InterPro" id="IPR031322">
    <property type="entry name" value="Shikimate/glucono_kinase"/>
</dbReference>
<evidence type="ECO:0000256" key="7">
    <source>
        <dbReference type="HAMAP-Rule" id="MF_00109"/>
    </source>
</evidence>
<feature type="binding site" evidence="7">
    <location>
        <begin position="17"/>
        <end position="22"/>
    </location>
    <ligand>
        <name>ATP</name>
        <dbReference type="ChEBI" id="CHEBI:30616"/>
    </ligand>
</feature>
<keyword evidence="5 7" id="KW-0067">ATP-binding</keyword>
<dbReference type="PRINTS" id="PR01100">
    <property type="entry name" value="SHIKIMTKNASE"/>
</dbReference>
<evidence type="ECO:0000256" key="3">
    <source>
        <dbReference type="ARBA" id="ARBA00022741"/>
    </source>
</evidence>
<evidence type="ECO:0000256" key="4">
    <source>
        <dbReference type="ARBA" id="ARBA00022777"/>
    </source>
</evidence>
<dbReference type="SUPFAM" id="SSF52540">
    <property type="entry name" value="P-loop containing nucleoside triphosphate hydrolases"/>
    <property type="match status" value="1"/>
</dbReference>
<feature type="binding site" evidence="7">
    <location>
        <position position="139"/>
    </location>
    <ligand>
        <name>substrate</name>
    </ligand>
</feature>
<comment type="pathway">
    <text evidence="7">Metabolic intermediate biosynthesis; chorismate biosynthesis; chorismate from D-erythrose 4-phosphate and phosphoenolpyruvate: step 5/7.</text>
</comment>
<feature type="binding site" evidence="7">
    <location>
        <position position="84"/>
    </location>
    <ligand>
        <name>substrate</name>
    </ligand>
</feature>
<dbReference type="Gene3D" id="3.40.50.300">
    <property type="entry name" value="P-loop containing nucleotide triphosphate hydrolases"/>
    <property type="match status" value="1"/>
</dbReference>
<dbReference type="AlphaFoldDB" id="A0AAE3E6S4"/>
<dbReference type="EC" id="2.7.1.71" evidence="7"/>
<comment type="caution">
    <text evidence="7">Lacks conserved residue(s) required for the propagation of feature annotation.</text>
</comment>
<keyword evidence="7" id="KW-0479">Metal-binding</keyword>
<proteinExistence type="inferred from homology"/>